<protein>
    <submittedName>
        <fullName evidence="1">Uncharacterized protein</fullName>
    </submittedName>
</protein>
<evidence type="ECO:0000313" key="1">
    <source>
        <dbReference type="EMBL" id="CAL1356190.1"/>
    </source>
</evidence>
<proteinExistence type="predicted"/>
<gene>
    <name evidence="1" type="ORF">LTRI10_LOCUS3906</name>
</gene>
<reference evidence="1 2" key="1">
    <citation type="submission" date="2024-04" db="EMBL/GenBank/DDBJ databases">
        <authorList>
            <person name="Fracassetti M."/>
        </authorList>
    </citation>
    <scope>NUCLEOTIDE SEQUENCE [LARGE SCALE GENOMIC DNA]</scope>
</reference>
<keyword evidence="2" id="KW-1185">Reference proteome</keyword>
<accession>A0AAV2CID4</accession>
<sequence>MSFFGGGLMDSSANAPPSASAGLMYPFEGGEAAGKSSVAAGLMGNELTSSMEAVKMEQSHHNHQRNLARQLLLGINNN</sequence>
<organism evidence="1 2">
    <name type="scientific">Linum trigynum</name>
    <dbReference type="NCBI Taxonomy" id="586398"/>
    <lineage>
        <taxon>Eukaryota</taxon>
        <taxon>Viridiplantae</taxon>
        <taxon>Streptophyta</taxon>
        <taxon>Embryophyta</taxon>
        <taxon>Tracheophyta</taxon>
        <taxon>Spermatophyta</taxon>
        <taxon>Magnoliopsida</taxon>
        <taxon>eudicotyledons</taxon>
        <taxon>Gunneridae</taxon>
        <taxon>Pentapetalae</taxon>
        <taxon>rosids</taxon>
        <taxon>fabids</taxon>
        <taxon>Malpighiales</taxon>
        <taxon>Linaceae</taxon>
        <taxon>Linum</taxon>
    </lineage>
</organism>
<name>A0AAV2CID4_9ROSI</name>
<evidence type="ECO:0000313" key="2">
    <source>
        <dbReference type="Proteomes" id="UP001497516"/>
    </source>
</evidence>
<dbReference type="EMBL" id="OZ034813">
    <property type="protein sequence ID" value="CAL1356190.1"/>
    <property type="molecule type" value="Genomic_DNA"/>
</dbReference>
<dbReference type="Proteomes" id="UP001497516">
    <property type="component" value="Chromosome 1"/>
</dbReference>
<dbReference type="AlphaFoldDB" id="A0AAV2CID4"/>